<dbReference type="PANTHER" id="PTHR46847:SF1">
    <property type="entry name" value="D-ALLOSE-BINDING PERIPLASMIC PROTEIN-RELATED"/>
    <property type="match status" value="1"/>
</dbReference>
<dbReference type="CDD" id="cd20007">
    <property type="entry name" value="PBP1_ABC_sugar_binding-like"/>
    <property type="match status" value="1"/>
</dbReference>
<keyword evidence="3 4" id="KW-0732">Signal</keyword>
<name>A0ABN1UMW8_9ACTN</name>
<evidence type="ECO:0000313" key="6">
    <source>
        <dbReference type="EMBL" id="GAA1159658.1"/>
    </source>
</evidence>
<sequence>MKHPLHKTAVLALAGLALTACSTQEDSSASGSTGGGGGDDLKIVMLLNDQFDPYYLTLVKGAEEKAEELGIDFSWQAPTTLDVASQTQLLQSIAATKPDGIIMSALDADAMVAPMKQVQDSGIPIVTVDSDVNDESARLATFKSDGKVNGEMAADEMAELLGGEGKVGYVGYTPGIQSVDIRLDGWTEQLEEHEGLENEGEQYAGADIAENAAKASALLSRVPDLAGIYASWTNASIGAANAVQQAGKSDDIVVIGVDASPDEVALLEQGQIDALMVQKPYDMGKDAVEALVEHARGGDEPESENLYDVVIATPENIDDPEISQYLYVKPESE</sequence>
<evidence type="ECO:0000256" key="1">
    <source>
        <dbReference type="ARBA" id="ARBA00004196"/>
    </source>
</evidence>
<evidence type="ECO:0000313" key="7">
    <source>
        <dbReference type="Proteomes" id="UP001499979"/>
    </source>
</evidence>
<evidence type="ECO:0000259" key="5">
    <source>
        <dbReference type="Pfam" id="PF13407"/>
    </source>
</evidence>
<dbReference type="EMBL" id="BAAAJE010000026">
    <property type="protein sequence ID" value="GAA1159658.1"/>
    <property type="molecule type" value="Genomic_DNA"/>
</dbReference>
<dbReference type="InterPro" id="IPR025997">
    <property type="entry name" value="SBP_2_dom"/>
</dbReference>
<feature type="chain" id="PRO_5047002120" evidence="4">
    <location>
        <begin position="23"/>
        <end position="333"/>
    </location>
</feature>
<evidence type="ECO:0000256" key="2">
    <source>
        <dbReference type="ARBA" id="ARBA00007639"/>
    </source>
</evidence>
<comment type="caution">
    <text evidence="6">The sequence shown here is derived from an EMBL/GenBank/DDBJ whole genome shotgun (WGS) entry which is preliminary data.</text>
</comment>
<evidence type="ECO:0000256" key="3">
    <source>
        <dbReference type="ARBA" id="ARBA00022729"/>
    </source>
</evidence>
<keyword evidence="7" id="KW-1185">Reference proteome</keyword>
<gene>
    <name evidence="6" type="ORF">GCM10009606_42190</name>
</gene>
<accession>A0ABN1UMW8</accession>
<feature type="domain" description="Periplasmic binding protein" evidence="5">
    <location>
        <begin position="43"/>
        <end position="298"/>
    </location>
</feature>
<organism evidence="6 7">
    <name type="scientific">Nocardioides aquiterrae</name>
    <dbReference type="NCBI Taxonomy" id="203799"/>
    <lineage>
        <taxon>Bacteria</taxon>
        <taxon>Bacillati</taxon>
        <taxon>Actinomycetota</taxon>
        <taxon>Actinomycetes</taxon>
        <taxon>Propionibacteriales</taxon>
        <taxon>Nocardioidaceae</taxon>
        <taxon>Nocardioides</taxon>
    </lineage>
</organism>
<evidence type="ECO:0000256" key="4">
    <source>
        <dbReference type="SAM" id="SignalP"/>
    </source>
</evidence>
<comment type="similarity">
    <text evidence="2">Belongs to the bacterial solute-binding protein 2 family.</text>
</comment>
<comment type="subcellular location">
    <subcellularLocation>
        <location evidence="1">Cell envelope</location>
    </subcellularLocation>
</comment>
<protein>
    <submittedName>
        <fullName evidence="6">D-ribose ABC transporter substrate-binding protein</fullName>
    </submittedName>
</protein>
<dbReference type="Proteomes" id="UP001499979">
    <property type="component" value="Unassembled WGS sequence"/>
</dbReference>
<dbReference type="InterPro" id="IPR028082">
    <property type="entry name" value="Peripla_BP_I"/>
</dbReference>
<dbReference type="PROSITE" id="PS51257">
    <property type="entry name" value="PROKAR_LIPOPROTEIN"/>
    <property type="match status" value="1"/>
</dbReference>
<reference evidence="6 7" key="1">
    <citation type="journal article" date="2019" name="Int. J. Syst. Evol. Microbiol.">
        <title>The Global Catalogue of Microorganisms (GCM) 10K type strain sequencing project: providing services to taxonomists for standard genome sequencing and annotation.</title>
        <authorList>
            <consortium name="The Broad Institute Genomics Platform"/>
            <consortium name="The Broad Institute Genome Sequencing Center for Infectious Disease"/>
            <person name="Wu L."/>
            <person name="Ma J."/>
        </authorList>
    </citation>
    <scope>NUCLEOTIDE SEQUENCE [LARGE SCALE GENOMIC DNA]</scope>
    <source>
        <strain evidence="6 7">JCM 11813</strain>
    </source>
</reference>
<dbReference type="Pfam" id="PF13407">
    <property type="entry name" value="Peripla_BP_4"/>
    <property type="match status" value="1"/>
</dbReference>
<dbReference type="RefSeq" id="WP_343909927.1">
    <property type="nucleotide sequence ID" value="NZ_BAAAJE010000026.1"/>
</dbReference>
<feature type="signal peptide" evidence="4">
    <location>
        <begin position="1"/>
        <end position="22"/>
    </location>
</feature>
<dbReference type="SUPFAM" id="SSF53822">
    <property type="entry name" value="Periplasmic binding protein-like I"/>
    <property type="match status" value="1"/>
</dbReference>
<proteinExistence type="inferred from homology"/>
<dbReference type="Gene3D" id="3.40.50.2300">
    <property type="match status" value="2"/>
</dbReference>
<dbReference type="PANTHER" id="PTHR46847">
    <property type="entry name" value="D-ALLOSE-BINDING PERIPLASMIC PROTEIN-RELATED"/>
    <property type="match status" value="1"/>
</dbReference>